<name>A0AAN5AML4_9BACT</name>
<dbReference type="AlphaFoldDB" id="A0AAN5AML4"/>
<evidence type="ECO:0000313" key="2">
    <source>
        <dbReference type="EMBL" id="GJM63927.1"/>
    </source>
</evidence>
<proteinExistence type="predicted"/>
<keyword evidence="1" id="KW-1133">Transmembrane helix</keyword>
<keyword evidence="1" id="KW-0812">Transmembrane</keyword>
<reference evidence="2 3" key="1">
    <citation type="submission" date="2021-12" db="EMBL/GenBank/DDBJ databases">
        <title>Genome sequencing of bacteria with rrn-lacking chromosome and rrn-plasmid.</title>
        <authorList>
            <person name="Anda M."/>
            <person name="Iwasaki W."/>
        </authorList>
    </citation>
    <scope>NUCLEOTIDE SEQUENCE [LARGE SCALE GENOMIC DNA]</scope>
    <source>
        <strain evidence="2 3">NBRC 15940</strain>
    </source>
</reference>
<organism evidence="2 3">
    <name type="scientific">Persicobacter diffluens</name>
    <dbReference type="NCBI Taxonomy" id="981"/>
    <lineage>
        <taxon>Bacteria</taxon>
        <taxon>Pseudomonadati</taxon>
        <taxon>Bacteroidota</taxon>
        <taxon>Cytophagia</taxon>
        <taxon>Cytophagales</taxon>
        <taxon>Persicobacteraceae</taxon>
        <taxon>Persicobacter</taxon>
    </lineage>
</organism>
<comment type="caution">
    <text evidence="2">The sequence shown here is derived from an EMBL/GenBank/DDBJ whole genome shotgun (WGS) entry which is preliminary data.</text>
</comment>
<dbReference type="EMBL" id="BQKE01000003">
    <property type="protein sequence ID" value="GJM63927.1"/>
    <property type="molecule type" value="Genomic_DNA"/>
</dbReference>
<keyword evidence="1" id="KW-0472">Membrane</keyword>
<gene>
    <name evidence="2" type="ORF">PEDI_44790</name>
</gene>
<feature type="transmembrane region" description="Helical" evidence="1">
    <location>
        <begin position="44"/>
        <end position="69"/>
    </location>
</feature>
<sequence>MKLKIKAYYFIQTGLITILAFVVFETLRSLPYSQTWSELGKSGIVLSVFTAIVFGLLNMIINSAIFVLLRRNKARIAFDLPSIIWVIIGIAYLIGIQNGGAKSFLEYLPIVVFIEPIIFNQGIKHLLINRNTRGLQDPANIPA</sequence>
<dbReference type="Proteomes" id="UP001310022">
    <property type="component" value="Unassembled WGS sequence"/>
</dbReference>
<dbReference type="RefSeq" id="WP_338239020.1">
    <property type="nucleotide sequence ID" value="NZ_BQKE01000003.1"/>
</dbReference>
<feature type="transmembrane region" description="Helical" evidence="1">
    <location>
        <begin position="7"/>
        <end position="24"/>
    </location>
</feature>
<evidence type="ECO:0000256" key="1">
    <source>
        <dbReference type="SAM" id="Phobius"/>
    </source>
</evidence>
<keyword evidence="3" id="KW-1185">Reference proteome</keyword>
<feature type="transmembrane region" description="Helical" evidence="1">
    <location>
        <begin position="107"/>
        <end position="123"/>
    </location>
</feature>
<evidence type="ECO:0000313" key="3">
    <source>
        <dbReference type="Proteomes" id="UP001310022"/>
    </source>
</evidence>
<protein>
    <submittedName>
        <fullName evidence="2">Uncharacterized protein</fullName>
    </submittedName>
</protein>
<accession>A0AAN5AML4</accession>
<feature type="transmembrane region" description="Helical" evidence="1">
    <location>
        <begin position="76"/>
        <end position="95"/>
    </location>
</feature>